<dbReference type="EMBL" id="JBHEZZ010000030">
    <property type="protein sequence ID" value="MFC1406560.1"/>
    <property type="molecule type" value="Genomic_DNA"/>
</dbReference>
<organism evidence="2 3">
    <name type="scientific">Streptacidiphilus cavernicola</name>
    <dbReference type="NCBI Taxonomy" id="3342716"/>
    <lineage>
        <taxon>Bacteria</taxon>
        <taxon>Bacillati</taxon>
        <taxon>Actinomycetota</taxon>
        <taxon>Actinomycetes</taxon>
        <taxon>Kitasatosporales</taxon>
        <taxon>Streptomycetaceae</taxon>
        <taxon>Streptacidiphilus</taxon>
    </lineage>
</organism>
<reference evidence="2 3" key="1">
    <citation type="submission" date="2024-09" db="EMBL/GenBank/DDBJ databases">
        <authorList>
            <person name="Lee S.D."/>
        </authorList>
    </citation>
    <scope>NUCLEOTIDE SEQUENCE [LARGE SCALE GENOMIC DNA]</scope>
    <source>
        <strain evidence="2 3">N1-5</strain>
    </source>
</reference>
<sequence length="176" mass="19760">MSPTALADLFKEAQHTAVHLELRDLYAVDHESAAYKAWRREGHRGEEGMDPDGPYWGTWTRTVREAVARGVAVRRARVVSEPVSDYIRYEHSGTAVNLAAGEEVRWLPRAQASDLLLPGNDFWLFDSTTVRLGLFSGDGALVGHEVSTDPGLAQLCDEAFQRVWERAVPHEEYKIQ</sequence>
<dbReference type="RefSeq" id="WP_030261540.1">
    <property type="nucleotide sequence ID" value="NZ_JBHEZZ010000030.1"/>
</dbReference>
<accession>A0ABV6UYN0</accession>
<comment type="caution">
    <text evidence="2">The sequence shown here is derived from an EMBL/GenBank/DDBJ whole genome shotgun (WGS) entry which is preliminary data.</text>
</comment>
<dbReference type="Proteomes" id="UP001592528">
    <property type="component" value="Unassembled WGS sequence"/>
</dbReference>
<protein>
    <submittedName>
        <fullName evidence="2">DUF6879 family protein</fullName>
    </submittedName>
</protein>
<gene>
    <name evidence="2" type="ORF">ACEZDJ_35220</name>
</gene>
<dbReference type="Pfam" id="PF21806">
    <property type="entry name" value="DUF6879"/>
    <property type="match status" value="1"/>
</dbReference>
<keyword evidence="3" id="KW-1185">Reference proteome</keyword>
<name>A0ABV6UYN0_9ACTN</name>
<evidence type="ECO:0000313" key="2">
    <source>
        <dbReference type="EMBL" id="MFC1406560.1"/>
    </source>
</evidence>
<proteinExistence type="predicted"/>
<dbReference type="InterPro" id="IPR049244">
    <property type="entry name" value="DUF6879"/>
</dbReference>
<feature type="domain" description="DUF6879" evidence="1">
    <location>
        <begin position="6"/>
        <end position="174"/>
    </location>
</feature>
<evidence type="ECO:0000259" key="1">
    <source>
        <dbReference type="Pfam" id="PF21806"/>
    </source>
</evidence>
<evidence type="ECO:0000313" key="3">
    <source>
        <dbReference type="Proteomes" id="UP001592528"/>
    </source>
</evidence>